<evidence type="ECO:0000313" key="2">
    <source>
        <dbReference type="Proteomes" id="UP000249299"/>
    </source>
</evidence>
<accession>A0A327JL33</accession>
<reference evidence="1 2" key="1">
    <citation type="submission" date="2017-07" db="EMBL/GenBank/DDBJ databases">
        <title>Draft Genome Sequences of Select Purple Nonsulfur Bacteria.</title>
        <authorList>
            <person name="Lasarre B."/>
            <person name="Mckinlay J.B."/>
        </authorList>
    </citation>
    <scope>NUCLEOTIDE SEQUENCE [LARGE SCALE GENOMIC DNA]</scope>
    <source>
        <strain evidence="1 2">DSM 11290</strain>
    </source>
</reference>
<name>A0A327JL33_9HYPH</name>
<sequence length="592" mass="68240">MLKELELTPLFVEQFILLLEQRGAISHDNIGYYVSDYKLVKREVASLVTGNNTRRLDVLLSRRFEAFEHTLSSKQWLIVDLLSKLLLIPSMAFDALGIELPDVSRLIELGLVVEDAGRAIEFRHQTLLRLMRAKRPASKEVDSDLEVFFRDSRWQMLYLPQFTLQEIRFNRLAKSQISTLFDHLDQGRVDASDLLPLIEPLVRLELDRLLSWFSAGYVIRIFDHTAYRLRPVLGYERAAELYQLIHSELHVRTKQLRDAGSEYVMLCVRFGSLLLGMRQDQKAMRVLKAAFSSVEDLQFLTENSKQEAIGLIANRLCAALLGHRRSLEARKVGLVAMKAARAGKCQYIEFQQHIDNGYIHYGFAAETPQLLAEWQNALSMFDEMFLPAHELITNRAVAKLHHSHILILEGKREEALELIRREILNCQISLDPFHEAKLSILGAIIFMLEGEDLLAAEEALEFVAHAKDISSRFDLGQVYWVAFHAGAKIWQILEEKEKAIGELSRAFEELVSVVENAEIEDRFDWFFEDYAVTLRLFQAQSLARDKSLIRRNKRREAVSTILAMADIEFSLFHSQYVPQSTYSRERLNFPCP</sequence>
<proteinExistence type="predicted"/>
<dbReference type="Proteomes" id="UP000249299">
    <property type="component" value="Unassembled WGS sequence"/>
</dbReference>
<evidence type="ECO:0008006" key="3">
    <source>
        <dbReference type="Google" id="ProtNLM"/>
    </source>
</evidence>
<comment type="caution">
    <text evidence="1">The sequence shown here is derived from an EMBL/GenBank/DDBJ whole genome shotgun (WGS) entry which is preliminary data.</text>
</comment>
<dbReference type="AlphaFoldDB" id="A0A327JL33"/>
<keyword evidence="2" id="KW-1185">Reference proteome</keyword>
<protein>
    <recommendedName>
        <fullName evidence="3">MalT-like TPR region domain-containing protein</fullName>
    </recommendedName>
</protein>
<evidence type="ECO:0000313" key="1">
    <source>
        <dbReference type="EMBL" id="RAI26997.1"/>
    </source>
</evidence>
<organism evidence="1 2">
    <name type="scientific">Rhodobium orientis</name>
    <dbReference type="NCBI Taxonomy" id="34017"/>
    <lineage>
        <taxon>Bacteria</taxon>
        <taxon>Pseudomonadati</taxon>
        <taxon>Pseudomonadota</taxon>
        <taxon>Alphaproteobacteria</taxon>
        <taxon>Hyphomicrobiales</taxon>
        <taxon>Rhodobiaceae</taxon>
        <taxon>Rhodobium</taxon>
    </lineage>
</organism>
<gene>
    <name evidence="1" type="ORF">CH339_11660</name>
</gene>
<dbReference type="EMBL" id="NPEV01000023">
    <property type="protein sequence ID" value="RAI26997.1"/>
    <property type="molecule type" value="Genomic_DNA"/>
</dbReference>